<feature type="transmembrane region" description="Helical" evidence="1">
    <location>
        <begin position="136"/>
        <end position="157"/>
    </location>
</feature>
<dbReference type="EMBL" id="BAAAPH010000014">
    <property type="protein sequence ID" value="GAA1583082.1"/>
    <property type="molecule type" value="Genomic_DNA"/>
</dbReference>
<feature type="transmembrane region" description="Helical" evidence="1">
    <location>
        <begin position="354"/>
        <end position="372"/>
    </location>
</feature>
<feature type="transmembrane region" description="Helical" evidence="1">
    <location>
        <begin position="262"/>
        <end position="280"/>
    </location>
</feature>
<keyword evidence="1" id="KW-0472">Membrane</keyword>
<feature type="transmembrane region" description="Helical" evidence="1">
    <location>
        <begin position="421"/>
        <end position="442"/>
    </location>
</feature>
<reference evidence="3" key="1">
    <citation type="journal article" date="2019" name="Int. J. Syst. Evol. Microbiol.">
        <title>The Global Catalogue of Microorganisms (GCM) 10K type strain sequencing project: providing services to taxonomists for standard genome sequencing and annotation.</title>
        <authorList>
            <consortium name="The Broad Institute Genomics Platform"/>
            <consortium name="The Broad Institute Genome Sequencing Center for Infectious Disease"/>
            <person name="Wu L."/>
            <person name="Ma J."/>
        </authorList>
    </citation>
    <scope>NUCLEOTIDE SEQUENCE [LARGE SCALE GENOMIC DNA]</scope>
    <source>
        <strain evidence="3">JCM 15572</strain>
    </source>
</reference>
<dbReference type="Proteomes" id="UP001501705">
    <property type="component" value="Unassembled WGS sequence"/>
</dbReference>
<keyword evidence="1" id="KW-0812">Transmembrane</keyword>
<feature type="transmembrane region" description="Helical" evidence="1">
    <location>
        <begin position="86"/>
        <end position="104"/>
    </location>
</feature>
<evidence type="ECO:0000313" key="3">
    <source>
        <dbReference type="Proteomes" id="UP001501705"/>
    </source>
</evidence>
<sequence length="532" mass="56137">MSSADGPVQFDPADFGTIPSSRALRQWMRTTRRRHADRSFWQIFEDIYLVLFTLAMAGATGGNVVHHLNNNAARCTSWSCGELIQWMPWIIIPLLLATTLRMLLAIGPVSATRASGFWLLATPVSRSALLRPAYRLVVATVSVAGFVVGALIWALLGAPLLEVLGVAVLISALLVCTAMVTVWAQQTTPRSRWTLRVADLLLIAAVIPAVILAFHKRSSSTAGSSFVGVQTYTDLVDEYGHVTLGLRAVPHSSVSSSGQSHVLLLLGAVAVVVAVVLAFVTSRTLAGLSRTSVIAGGELLAGLAGAASSLDISMLGDVISGRHWRLKGRVRSRRGRGARGAAIVQREFLRVLRWPRRLVIGAALLVVPYAVAGAGFHVLVPIAAGFAGFVAVRPLLDGLRTACRSTGLVRALGMDLRELRVVMAVVPGLTAILWSVLAAPAIGDGAATFAVAAGIIAGSVRQASGRPPSYGGPLVTSPMGAIPPGLFSQPARGFDLLLVCLAPVLFNLSSTWVLAIPAFVLTIMFAIRPKTD</sequence>
<keyword evidence="1" id="KW-1133">Transmembrane helix</keyword>
<dbReference type="Pfam" id="PF19814">
    <property type="entry name" value="DUF6297"/>
    <property type="match status" value="1"/>
</dbReference>
<gene>
    <name evidence="2" type="ORF">GCM10009804_44460</name>
</gene>
<proteinExistence type="predicted"/>
<dbReference type="InterPro" id="IPR046264">
    <property type="entry name" value="DUF6297"/>
</dbReference>
<organism evidence="2 3">
    <name type="scientific">Kribbella hippodromi</name>
    <dbReference type="NCBI Taxonomy" id="434347"/>
    <lineage>
        <taxon>Bacteria</taxon>
        <taxon>Bacillati</taxon>
        <taxon>Actinomycetota</taxon>
        <taxon>Actinomycetes</taxon>
        <taxon>Propionibacteriales</taxon>
        <taxon>Kribbellaceae</taxon>
        <taxon>Kribbella</taxon>
    </lineage>
</organism>
<comment type="caution">
    <text evidence="2">The sequence shown here is derived from an EMBL/GenBank/DDBJ whole genome shotgun (WGS) entry which is preliminary data.</text>
</comment>
<evidence type="ECO:0000256" key="1">
    <source>
        <dbReference type="SAM" id="Phobius"/>
    </source>
</evidence>
<feature type="transmembrane region" description="Helical" evidence="1">
    <location>
        <begin position="47"/>
        <end position="66"/>
    </location>
</feature>
<protein>
    <recommendedName>
        <fullName evidence="4">ABC transporter permease</fullName>
    </recommendedName>
</protein>
<evidence type="ECO:0000313" key="2">
    <source>
        <dbReference type="EMBL" id="GAA1583082.1"/>
    </source>
</evidence>
<evidence type="ECO:0008006" key="4">
    <source>
        <dbReference type="Google" id="ProtNLM"/>
    </source>
</evidence>
<feature type="transmembrane region" description="Helical" evidence="1">
    <location>
        <begin position="496"/>
        <end position="527"/>
    </location>
</feature>
<name>A0ABP4PMY4_9ACTN</name>
<feature type="transmembrane region" description="Helical" evidence="1">
    <location>
        <begin position="163"/>
        <end position="185"/>
    </location>
</feature>
<feature type="transmembrane region" description="Helical" evidence="1">
    <location>
        <begin position="197"/>
        <end position="215"/>
    </location>
</feature>
<dbReference type="RefSeq" id="WP_344235798.1">
    <property type="nucleotide sequence ID" value="NZ_BAAAPH010000014.1"/>
</dbReference>
<keyword evidence="3" id="KW-1185">Reference proteome</keyword>
<accession>A0ABP4PMY4</accession>